<comment type="caution">
    <text evidence="1">The sequence shown here is derived from an EMBL/GenBank/DDBJ whole genome shotgun (WGS) entry which is preliminary data.</text>
</comment>
<organism evidence="1 2">
    <name type="scientific">Wickerhamomyces pijperi</name>
    <name type="common">Yeast</name>
    <name type="synonym">Pichia pijperi</name>
    <dbReference type="NCBI Taxonomy" id="599730"/>
    <lineage>
        <taxon>Eukaryota</taxon>
        <taxon>Fungi</taxon>
        <taxon>Dikarya</taxon>
        <taxon>Ascomycota</taxon>
        <taxon>Saccharomycotina</taxon>
        <taxon>Saccharomycetes</taxon>
        <taxon>Phaffomycetales</taxon>
        <taxon>Wickerhamomycetaceae</taxon>
        <taxon>Wickerhamomyces</taxon>
    </lineage>
</organism>
<sequence length="137" mass="14333">MFTSGDSLDLEVEIQLEGGAHSADVPGHCNLDVGTVLVVDAAAQAVDAVDALISAVGDPWLYFELVPVQADSTLLVLPCRIYAVHQVLPTIPLGAAFEDGNGHCVVGVQKCIQRNRHLHHLTDDDVVAAEAEAGTAA</sequence>
<dbReference type="AlphaFoldDB" id="A0A9P8TGQ7"/>
<evidence type="ECO:0000313" key="1">
    <source>
        <dbReference type="EMBL" id="KAH3678241.1"/>
    </source>
</evidence>
<name>A0A9P8TGQ7_WICPI</name>
<accession>A0A9P8TGQ7</accession>
<keyword evidence="2" id="KW-1185">Reference proteome</keyword>
<evidence type="ECO:0000313" key="2">
    <source>
        <dbReference type="Proteomes" id="UP000774326"/>
    </source>
</evidence>
<proteinExistence type="predicted"/>
<dbReference type="Proteomes" id="UP000774326">
    <property type="component" value="Unassembled WGS sequence"/>
</dbReference>
<dbReference type="EMBL" id="JAEUBG010005120">
    <property type="protein sequence ID" value="KAH3678241.1"/>
    <property type="molecule type" value="Genomic_DNA"/>
</dbReference>
<reference evidence="1" key="1">
    <citation type="journal article" date="2021" name="Open Biol.">
        <title>Shared evolutionary footprints suggest mitochondrial oxidative damage underlies multiple complex I losses in fungi.</title>
        <authorList>
            <person name="Schikora-Tamarit M.A."/>
            <person name="Marcet-Houben M."/>
            <person name="Nosek J."/>
            <person name="Gabaldon T."/>
        </authorList>
    </citation>
    <scope>NUCLEOTIDE SEQUENCE</scope>
    <source>
        <strain evidence="1">CBS2887</strain>
    </source>
</reference>
<protein>
    <submittedName>
        <fullName evidence="1">Uncharacterized protein</fullName>
    </submittedName>
</protein>
<reference evidence="1" key="2">
    <citation type="submission" date="2021-01" db="EMBL/GenBank/DDBJ databases">
        <authorList>
            <person name="Schikora-Tamarit M.A."/>
        </authorList>
    </citation>
    <scope>NUCLEOTIDE SEQUENCE</scope>
    <source>
        <strain evidence="1">CBS2887</strain>
    </source>
</reference>
<gene>
    <name evidence="1" type="ORF">WICPIJ_008876</name>
</gene>